<dbReference type="InterPro" id="IPR011050">
    <property type="entry name" value="Pectin_lyase_fold/virulence"/>
</dbReference>
<keyword evidence="2" id="KW-0472">Membrane</keyword>
<keyword evidence="2" id="KW-1133">Transmembrane helix</keyword>
<dbReference type="PANTHER" id="PTHR23257:SF963">
    <property type="entry name" value="AT08303P"/>
    <property type="match status" value="1"/>
</dbReference>
<evidence type="ECO:0000256" key="3">
    <source>
        <dbReference type="SAM" id="SignalP"/>
    </source>
</evidence>
<dbReference type="Gene3D" id="1.10.510.10">
    <property type="entry name" value="Transferase(Phosphotransferase) domain 1"/>
    <property type="match status" value="1"/>
</dbReference>
<keyword evidence="2" id="KW-0812">Transmembrane</keyword>
<feature type="transmembrane region" description="Helical" evidence="2">
    <location>
        <begin position="2021"/>
        <end position="2043"/>
    </location>
</feature>
<comment type="caution">
    <text evidence="5">The sequence shown here is derived from an EMBL/GenBank/DDBJ whole genome shotgun (WGS) entry which is preliminary data.</text>
</comment>
<feature type="chain" id="PRO_5045954265" description="Protein kinase domain-containing protein" evidence="3">
    <location>
        <begin position="16"/>
        <end position="2351"/>
    </location>
</feature>
<dbReference type="InterPro" id="IPR001245">
    <property type="entry name" value="Ser-Thr/Tyr_kinase_cat_dom"/>
</dbReference>
<feature type="region of interest" description="Disordered" evidence="1">
    <location>
        <begin position="78"/>
        <end position="104"/>
    </location>
</feature>
<feature type="region of interest" description="Disordered" evidence="1">
    <location>
        <begin position="2073"/>
        <end position="2103"/>
    </location>
</feature>
<dbReference type="Pfam" id="PF07714">
    <property type="entry name" value="PK_Tyr_Ser-Thr"/>
    <property type="match status" value="1"/>
</dbReference>
<protein>
    <recommendedName>
        <fullName evidence="4">Protein kinase domain-containing protein</fullName>
    </recommendedName>
</protein>
<keyword evidence="3" id="KW-0732">Signal</keyword>
<evidence type="ECO:0000313" key="6">
    <source>
        <dbReference type="Proteomes" id="UP001281761"/>
    </source>
</evidence>
<gene>
    <name evidence="5" type="ORF">BLNAU_22190</name>
</gene>
<reference evidence="5 6" key="1">
    <citation type="journal article" date="2022" name="bioRxiv">
        <title>Genomics of Preaxostyla Flagellates Illuminates Evolutionary Transitions and the Path Towards Mitochondrial Loss.</title>
        <authorList>
            <person name="Novak L.V.F."/>
            <person name="Treitli S.C."/>
            <person name="Pyrih J."/>
            <person name="Halakuc P."/>
            <person name="Pipaliya S.V."/>
            <person name="Vacek V."/>
            <person name="Brzon O."/>
            <person name="Soukal P."/>
            <person name="Eme L."/>
            <person name="Dacks J.B."/>
            <person name="Karnkowska A."/>
            <person name="Elias M."/>
            <person name="Hampl V."/>
        </authorList>
    </citation>
    <scope>NUCLEOTIDE SEQUENCE [LARGE SCALE GENOMIC DNA]</scope>
    <source>
        <strain evidence="5">NAU3</strain>
        <tissue evidence="5">Gut</tissue>
    </source>
</reference>
<organism evidence="5 6">
    <name type="scientific">Blattamonas nauphoetae</name>
    <dbReference type="NCBI Taxonomy" id="2049346"/>
    <lineage>
        <taxon>Eukaryota</taxon>
        <taxon>Metamonada</taxon>
        <taxon>Preaxostyla</taxon>
        <taxon>Oxymonadida</taxon>
        <taxon>Blattamonas</taxon>
    </lineage>
</organism>
<evidence type="ECO:0000259" key="4">
    <source>
        <dbReference type="PROSITE" id="PS50011"/>
    </source>
</evidence>
<evidence type="ECO:0000313" key="5">
    <source>
        <dbReference type="EMBL" id="KAK2942894.1"/>
    </source>
</evidence>
<feature type="domain" description="Protein kinase" evidence="4">
    <location>
        <begin position="1986"/>
        <end position="2336"/>
    </location>
</feature>
<name>A0ABQ9WUR9_9EUKA</name>
<proteinExistence type="predicted"/>
<keyword evidence="6" id="KW-1185">Reference proteome</keyword>
<feature type="region of interest" description="Disordered" evidence="1">
    <location>
        <begin position="2195"/>
        <end position="2226"/>
    </location>
</feature>
<dbReference type="InterPro" id="IPR011009">
    <property type="entry name" value="Kinase-like_dom_sf"/>
</dbReference>
<dbReference type="InterPro" id="IPR000719">
    <property type="entry name" value="Prot_kinase_dom"/>
</dbReference>
<feature type="compositionally biased region" description="Polar residues" evidence="1">
    <location>
        <begin position="78"/>
        <end position="99"/>
    </location>
</feature>
<dbReference type="SUPFAM" id="SSF51126">
    <property type="entry name" value="Pectin lyase-like"/>
    <property type="match status" value="2"/>
</dbReference>
<accession>A0ABQ9WUR9</accession>
<dbReference type="PROSITE" id="PS50011">
    <property type="entry name" value="PROTEIN_KINASE_DOM"/>
    <property type="match status" value="1"/>
</dbReference>
<evidence type="ECO:0000256" key="2">
    <source>
        <dbReference type="SAM" id="Phobius"/>
    </source>
</evidence>
<dbReference type="EMBL" id="JARBJD010000376">
    <property type="protein sequence ID" value="KAK2942894.1"/>
    <property type="molecule type" value="Genomic_DNA"/>
</dbReference>
<dbReference type="SUPFAM" id="SSF56112">
    <property type="entry name" value="Protein kinase-like (PK-like)"/>
    <property type="match status" value="1"/>
</dbReference>
<feature type="signal peptide" evidence="3">
    <location>
        <begin position="1"/>
        <end position="15"/>
    </location>
</feature>
<dbReference type="InterPro" id="IPR050167">
    <property type="entry name" value="Ser_Thr_protein_kinase"/>
</dbReference>
<dbReference type="PANTHER" id="PTHR23257">
    <property type="entry name" value="SERINE-THREONINE PROTEIN KINASE"/>
    <property type="match status" value="1"/>
</dbReference>
<sequence>MILLLLPLFLQSSYPSPLQHNIVSGIPLETILPNRKQNSEQSASITTSPLPNGEYYADSLLLESVSLILNGDERTSLHHSPSTQWQNTQNDHSSRNPQKSWRRSGSILELDNSTVSMTSISAFLSRNGNSKTGIGGNAFGRYFGGSLATLTASSMFVSGCTLYLDGTASPFILKPSSFDNAPSTVELVHTKIIASDAVMGSVSEIESSDTPCLFDIVVFSTDLDSICVMGGNSLSFRHSLNRNTDSTSFSTVSSSLVSNSFTNVTSSSNHHSLETSALSQRCIGSTITKSVGALQGTIVSDFNSGGSLLCSNTTFAKCTATPTIKKDAIVHKSFNVFFSNYFKSFRPEFRFEDTHFSGQKQHKFTSLRHYQNTFPVDPLAIFATSASPIIFSHCSFSELVRDPDDDDFSGGLAIFLRTPAPLTVTSCSFTDIHSERSGAAICSETVFDNLLATLVIENSTFTRCQASGDGGAMFYQYEGLISITSSSFLENSCSGSGGACFSYGCDYSFCRFEGNSANRGGAIFGTERTSIRFCHFKNTKSGGDWYSWSPIEMAFGCTRSGDWTEGSEVVVMGNGEGEECSASQPCQTLATGLKKASMTGKDIIHVGSGWTGSTTIEQSSGHLTLRGYYQLEEGCTNPHTPTSSFSITVGQVSDFTLDSLSLSPADGIPLLKSESNGGSIQMTNIQIANIIGITAPLFVFSTGSLTMSNSRFEHLSQITGNLISISGPAYMSLDSVLFRNIDLSSALFIVSYGGSLTISQCLFHTITRTEGSGAAVIDMNDCHSLEISSSTFSHCHSMDGQAGVFTVTRCESSHFAISAFFINNKGKTEADAHDIFYTGFGPEDLPWSSSTISSFSDFPQVASSHGLTGTLPVFSTFSIVDEEHVTSSDLSYQPTLFTKDLRFADIGQSLLVQNIIKLFLDTPSEDPIVIKPVHMSSSTLTLQAPTTAFKPHLQQSPESQGSFFVVEGKSNLSLLSLFIIVTSGETEPLIKIDLESSARLSHCLITSDGSVIRRSIVQSSGDLQVSDSTLFDLTFDNHSCFECLDGHFSLTTVEFFSTSCASNITTTGDGAFLNAQNCIVDLGGYHFFDCHARNGGVAFCQACSSLSANSEVFVGCSATQNGGAIAIQSFIPSAEVSFMMSCFVNCSAELGGGLFVNSSDFKRLGLSQPWTAWVFGHSTPLPIFLDCSASKGACAYFDGVWSVTDCCHLRNLVVSNGGLPSTSQDFFISASVAESLPEFEQIMKMMKYTCFSMSSQYISDSSPSKLVEIEGGSVPSWNLYRPILVLQPNHYDDFCQLDVRIVCSSIHRLLGFFHTKNEDGEFVQVPIFLESSVSFFETGVVRSQSAIFKTDTNSNHLDPIQFFFPSSFWKHDSFFLRVEKDGTAELSSISFSWEADLGFCEVVDESGRMAITSSTFDVNTDLTHSLVVCSAGTLVIAQSTFTSTDSAILVKCPLVASFRLSSLFSNTVTESLMVEMDTVTFSALTMHESVDEVVHLEGADSLRMKKVSFKTVLCESEEAVRIVVVGSDLGGVIEYVPESDFPQQGSGVDGLYRSLDLSEPLSSAFRAPTLLFYLHRTTAEKIIVSSDGRDGVWCGNSSFPCLSLNEADAHLQPGFPSRIVVAKGTVLKSELDLTQDITEIKAMGGEKSHVEVWKDGSLVNQADTLTHSLTLESLIFSLSVGRMTPLLVSRSGLLSLASCSFVSSDSSSLASKLVEVSGGSVKMAETDFTLVSFSGTLLSFSSFVSVYLQHVSHRSCSPHPLMLFEGKDTSSTVEMRDCVFKGEPTQTTSANQDDVICEWENGLIVIENCSFDGFSSKFSHLPIGALRAIDSSVSLTTSQFELNGLRASSFPSLSWNIACTGSSVIELDSSSSDVSTSHWISASELCVVKRSDESQISEPFFVPTLSLDACSSTYSSTTKHYSVVISGSTLIPCGLSLIVFEVNNGKEGKSLPFVLPSSFASHHNETSISLELNASSLKELDSTFAWNASLRFGKDGRTSSFQMKRSNKEIRAETMGKTLPWLIPLIVSLFVLLLVAVIVFVLCRRRRMKPSQNMSEMKEQEAIQIEDDKVEVEQETQQGVHANDAKDPLSMQPNEEQTKPDHIQSSSFDHFENVVEALHCGQRLEMRVVREQDTLYNVLHVFPEKKKTIVKSVISRQLALGLARVADASMNATVLTNLSSHWVMFDSSGSVCLKTRDASPANPPPIPLPNSNGLPNEDQKGGNPQQVNHALEGQRWRAPEVVKEENEKVTENEQAAVDPRKAAVFSLGLVLWEIETGLVPFGEIDATNAQRQLGTGILPKMDGVGSEMKDLISECLQLNPSDRPSLSDVSNCLISLATAKPTDGEEADSDR</sequence>
<evidence type="ECO:0000256" key="1">
    <source>
        <dbReference type="SAM" id="MobiDB-lite"/>
    </source>
</evidence>
<dbReference type="Proteomes" id="UP001281761">
    <property type="component" value="Unassembled WGS sequence"/>
</dbReference>
<dbReference type="SMART" id="SM00220">
    <property type="entry name" value="S_TKc"/>
    <property type="match status" value="1"/>
</dbReference>